<feature type="domain" description="PAC" evidence="3">
    <location>
        <begin position="105"/>
        <end position="157"/>
    </location>
</feature>
<dbReference type="PROSITE" id="PS50113">
    <property type="entry name" value="PAC"/>
    <property type="match status" value="1"/>
</dbReference>
<dbReference type="PROSITE" id="PS50883">
    <property type="entry name" value="EAL"/>
    <property type="match status" value="1"/>
</dbReference>
<dbReference type="InterPro" id="IPR035919">
    <property type="entry name" value="EAL_sf"/>
</dbReference>
<dbReference type="Gene3D" id="3.20.20.450">
    <property type="entry name" value="EAL domain"/>
    <property type="match status" value="1"/>
</dbReference>
<dbReference type="OrthoDB" id="6151881at2"/>
<dbReference type="CDD" id="cd01949">
    <property type="entry name" value="GGDEF"/>
    <property type="match status" value="1"/>
</dbReference>
<dbReference type="CDD" id="cd00130">
    <property type="entry name" value="PAS"/>
    <property type="match status" value="1"/>
</dbReference>
<feature type="domain" description="EAL" evidence="4">
    <location>
        <begin position="331"/>
        <end position="590"/>
    </location>
</feature>
<evidence type="ECO:0008006" key="8">
    <source>
        <dbReference type="Google" id="ProtNLM"/>
    </source>
</evidence>
<comment type="cofactor">
    <cofactor evidence="1">
        <name>Mg(2+)</name>
        <dbReference type="ChEBI" id="CHEBI:18420"/>
    </cofactor>
</comment>
<dbReference type="CDD" id="cd01948">
    <property type="entry name" value="EAL"/>
    <property type="match status" value="1"/>
</dbReference>
<evidence type="ECO:0000313" key="7">
    <source>
        <dbReference type="Proteomes" id="UP000217771"/>
    </source>
</evidence>
<dbReference type="InterPro" id="IPR043128">
    <property type="entry name" value="Rev_trsase/Diguanyl_cyclase"/>
</dbReference>
<keyword evidence="7" id="KW-1185">Reference proteome</keyword>
<dbReference type="PANTHER" id="PTHR44757">
    <property type="entry name" value="DIGUANYLATE CYCLASE DGCP"/>
    <property type="match status" value="1"/>
</dbReference>
<feature type="domain" description="PAS" evidence="2">
    <location>
        <begin position="49"/>
        <end position="94"/>
    </location>
</feature>
<dbReference type="PROSITE" id="PS50887">
    <property type="entry name" value="GGDEF"/>
    <property type="match status" value="1"/>
</dbReference>
<evidence type="ECO:0000259" key="4">
    <source>
        <dbReference type="PROSITE" id="PS50883"/>
    </source>
</evidence>
<feature type="domain" description="GGDEF" evidence="5">
    <location>
        <begin position="189"/>
        <end position="322"/>
    </location>
</feature>
<evidence type="ECO:0000259" key="5">
    <source>
        <dbReference type="PROSITE" id="PS50887"/>
    </source>
</evidence>
<accession>A0A2A2EW00</accession>
<dbReference type="SUPFAM" id="SSF55785">
    <property type="entry name" value="PYP-like sensor domain (PAS domain)"/>
    <property type="match status" value="1"/>
</dbReference>
<comment type="caution">
    <text evidence="6">The sequence shown here is derived from an EMBL/GenBank/DDBJ whole genome shotgun (WGS) entry which is preliminary data.</text>
</comment>
<name>A0A2A2EW00_9GAMM</name>
<dbReference type="SUPFAM" id="SSF141868">
    <property type="entry name" value="EAL domain-like"/>
    <property type="match status" value="1"/>
</dbReference>
<dbReference type="AlphaFoldDB" id="A0A2A2EW00"/>
<dbReference type="InterPro" id="IPR001610">
    <property type="entry name" value="PAC"/>
</dbReference>
<dbReference type="InterPro" id="IPR001633">
    <property type="entry name" value="EAL_dom"/>
</dbReference>
<dbReference type="PROSITE" id="PS50112">
    <property type="entry name" value="PAS"/>
    <property type="match status" value="1"/>
</dbReference>
<dbReference type="SMART" id="SM00086">
    <property type="entry name" value="PAC"/>
    <property type="match status" value="1"/>
</dbReference>
<dbReference type="NCBIfam" id="TIGR00229">
    <property type="entry name" value="sensory_box"/>
    <property type="match status" value="1"/>
</dbReference>
<evidence type="ECO:0000256" key="1">
    <source>
        <dbReference type="ARBA" id="ARBA00001946"/>
    </source>
</evidence>
<dbReference type="Gene3D" id="3.30.70.270">
    <property type="match status" value="1"/>
</dbReference>
<dbReference type="InterPro" id="IPR000160">
    <property type="entry name" value="GGDEF_dom"/>
</dbReference>
<dbReference type="NCBIfam" id="TIGR00254">
    <property type="entry name" value="GGDEF"/>
    <property type="match status" value="1"/>
</dbReference>
<dbReference type="SMART" id="SM00091">
    <property type="entry name" value="PAS"/>
    <property type="match status" value="1"/>
</dbReference>
<evidence type="ECO:0000259" key="3">
    <source>
        <dbReference type="PROSITE" id="PS50113"/>
    </source>
</evidence>
<dbReference type="Pfam" id="PF00990">
    <property type="entry name" value="GGDEF"/>
    <property type="match status" value="1"/>
</dbReference>
<dbReference type="SUPFAM" id="SSF55073">
    <property type="entry name" value="Nucleotide cyclase"/>
    <property type="match status" value="1"/>
</dbReference>
<proteinExistence type="predicted"/>
<dbReference type="Proteomes" id="UP000217771">
    <property type="component" value="Unassembled WGS sequence"/>
</dbReference>
<dbReference type="FunFam" id="3.30.70.270:FF:000001">
    <property type="entry name" value="Diguanylate cyclase domain protein"/>
    <property type="match status" value="1"/>
</dbReference>
<sequence>MRDNMTSGSQEGVTTQCVQLLASEGRTFINTSGTTSLASAGFKHSRAGLVVTDAQHRVLLTNPAFETITGYRCDQVLGSDIHSLLADQSHDYFRALDQLSHSGFWQGEVYCRRQDGEIHPELLSVNAIRDGDGQIRGYVRSFIEISDLKSNESQLQLMAHHDPLTGLANRSLFDDHLQRALNHAERTGTSFAILFIDLDRFKPVNDSLGHAAGDEMLNKIAVRLTQALRSEDVLARFGGDEFLVLLEYGSSRETAQAVALRIQEALEAPVKVAGKYIPMSASIGIALYPEDGQNASELLSSADSAMYAAKHAGGSSHSFVDPAISYLLQEQLTIEMALSEAVREPESAFRIVYQPQCNLATGRVVGLEALLRWNDGRYFNHKPRECIALARKLGLAIRLDRWVIGKVAKQRQAWQATGSGLGNLPISVNIVDDHLHPGRSNRLPLDQYLRQIVDDASWLTLEIACDSLVSQPESTQHLFRRLQRLGVNLALDELGDGHINFAYLSRLPIRQAKVNGVLINNLANDPRSQKLLGGIHRLLETLDIQCIAVGVENQQSLDAMSLEGPYLAQGNHLAVPMFAEHLCDWYRSYHA</sequence>
<dbReference type="InterPro" id="IPR035965">
    <property type="entry name" value="PAS-like_dom_sf"/>
</dbReference>
<dbReference type="InterPro" id="IPR029787">
    <property type="entry name" value="Nucleotide_cyclase"/>
</dbReference>
<dbReference type="RefSeq" id="WP_095621035.1">
    <property type="nucleotide sequence ID" value="NZ_NSKB01000004.1"/>
</dbReference>
<dbReference type="PANTHER" id="PTHR44757:SF2">
    <property type="entry name" value="BIOFILM ARCHITECTURE MAINTENANCE PROTEIN MBAA"/>
    <property type="match status" value="1"/>
</dbReference>
<protein>
    <recommendedName>
        <fullName evidence="8">EAL domain-containing protein</fullName>
    </recommendedName>
</protein>
<evidence type="ECO:0000259" key="2">
    <source>
        <dbReference type="PROSITE" id="PS50112"/>
    </source>
</evidence>
<organism evidence="6 7">
    <name type="scientific">Halomonas salipaludis</name>
    <dbReference type="NCBI Taxonomy" id="2032625"/>
    <lineage>
        <taxon>Bacteria</taxon>
        <taxon>Pseudomonadati</taxon>
        <taxon>Pseudomonadota</taxon>
        <taxon>Gammaproteobacteria</taxon>
        <taxon>Oceanospirillales</taxon>
        <taxon>Halomonadaceae</taxon>
        <taxon>Halomonas</taxon>
    </lineage>
</organism>
<dbReference type="EMBL" id="NSKB01000004">
    <property type="protein sequence ID" value="PAU76644.1"/>
    <property type="molecule type" value="Genomic_DNA"/>
</dbReference>
<evidence type="ECO:0000313" key="6">
    <source>
        <dbReference type="EMBL" id="PAU76644.1"/>
    </source>
</evidence>
<dbReference type="InterPro" id="IPR052155">
    <property type="entry name" value="Biofilm_reg_signaling"/>
</dbReference>
<dbReference type="GO" id="GO:0003824">
    <property type="term" value="F:catalytic activity"/>
    <property type="evidence" value="ECO:0007669"/>
    <property type="project" value="UniProtKB-ARBA"/>
</dbReference>
<dbReference type="InterPro" id="IPR000700">
    <property type="entry name" value="PAS-assoc_C"/>
</dbReference>
<dbReference type="InterPro" id="IPR000014">
    <property type="entry name" value="PAS"/>
</dbReference>
<reference evidence="6 7" key="1">
    <citation type="submission" date="2017-08" db="EMBL/GenBank/DDBJ databases">
        <title>Halomonas alkalisoli sp. nov., isolated from saline alkaline soil.</title>
        <authorList>
            <person name="Wang D."/>
            <person name="Zhang G."/>
        </authorList>
    </citation>
    <scope>NUCLEOTIDE SEQUENCE [LARGE SCALE GENOMIC DNA]</scope>
    <source>
        <strain evidence="6 7">WRN001</strain>
    </source>
</reference>
<dbReference type="Pfam" id="PF13426">
    <property type="entry name" value="PAS_9"/>
    <property type="match status" value="1"/>
</dbReference>
<dbReference type="SMART" id="SM00267">
    <property type="entry name" value="GGDEF"/>
    <property type="match status" value="1"/>
</dbReference>
<dbReference type="Gene3D" id="3.30.450.20">
    <property type="entry name" value="PAS domain"/>
    <property type="match status" value="1"/>
</dbReference>
<dbReference type="SMART" id="SM00052">
    <property type="entry name" value="EAL"/>
    <property type="match status" value="1"/>
</dbReference>
<dbReference type="Pfam" id="PF00563">
    <property type="entry name" value="EAL"/>
    <property type="match status" value="1"/>
</dbReference>
<gene>
    <name evidence="6" type="ORF">CK498_11670</name>
</gene>